<reference evidence="2" key="1">
    <citation type="journal article" date="2023" name="Science">
        <title>Genome structures resolve the early diversification of teleost fishes.</title>
        <authorList>
            <person name="Parey E."/>
            <person name="Louis A."/>
            <person name="Montfort J."/>
            <person name="Bouchez O."/>
            <person name="Roques C."/>
            <person name="Iampietro C."/>
            <person name="Lluch J."/>
            <person name="Castinel A."/>
            <person name="Donnadieu C."/>
            <person name="Desvignes T."/>
            <person name="Floi Bucao C."/>
            <person name="Jouanno E."/>
            <person name="Wen M."/>
            <person name="Mejri S."/>
            <person name="Dirks R."/>
            <person name="Jansen H."/>
            <person name="Henkel C."/>
            <person name="Chen W.J."/>
            <person name="Zahm M."/>
            <person name="Cabau C."/>
            <person name="Klopp C."/>
            <person name="Thompson A.W."/>
            <person name="Robinson-Rechavi M."/>
            <person name="Braasch I."/>
            <person name="Lecointre G."/>
            <person name="Bobe J."/>
            <person name="Postlethwait J.H."/>
            <person name="Berthelot C."/>
            <person name="Roest Crollius H."/>
            <person name="Guiguen Y."/>
        </authorList>
    </citation>
    <scope>NUCLEOTIDE SEQUENCE</scope>
    <source>
        <strain evidence="2">NC1722</strain>
    </source>
</reference>
<name>A0AAD7W620_9TELE</name>
<gene>
    <name evidence="2" type="ORF">AAFF_G00185100</name>
</gene>
<dbReference type="AlphaFoldDB" id="A0AAD7W620"/>
<organism evidence="2 3">
    <name type="scientific">Aldrovandia affinis</name>
    <dbReference type="NCBI Taxonomy" id="143900"/>
    <lineage>
        <taxon>Eukaryota</taxon>
        <taxon>Metazoa</taxon>
        <taxon>Chordata</taxon>
        <taxon>Craniata</taxon>
        <taxon>Vertebrata</taxon>
        <taxon>Euteleostomi</taxon>
        <taxon>Actinopterygii</taxon>
        <taxon>Neopterygii</taxon>
        <taxon>Teleostei</taxon>
        <taxon>Notacanthiformes</taxon>
        <taxon>Halosauridae</taxon>
        <taxon>Aldrovandia</taxon>
    </lineage>
</organism>
<evidence type="ECO:0000313" key="3">
    <source>
        <dbReference type="Proteomes" id="UP001221898"/>
    </source>
</evidence>
<feature type="region of interest" description="Disordered" evidence="1">
    <location>
        <begin position="47"/>
        <end position="66"/>
    </location>
</feature>
<sequence>MHGKLVCLKRMTSPVHLENPRADCALHRPVARQESVLCAGPVPTCQPGTGTPVLRGTSSHPPAARL</sequence>
<dbReference type="Proteomes" id="UP001221898">
    <property type="component" value="Unassembled WGS sequence"/>
</dbReference>
<comment type="caution">
    <text evidence="2">The sequence shown here is derived from an EMBL/GenBank/DDBJ whole genome shotgun (WGS) entry which is preliminary data.</text>
</comment>
<dbReference type="EMBL" id="JAINUG010000247">
    <property type="protein sequence ID" value="KAJ8385556.1"/>
    <property type="molecule type" value="Genomic_DNA"/>
</dbReference>
<accession>A0AAD7W620</accession>
<evidence type="ECO:0000256" key="1">
    <source>
        <dbReference type="SAM" id="MobiDB-lite"/>
    </source>
</evidence>
<evidence type="ECO:0000313" key="2">
    <source>
        <dbReference type="EMBL" id="KAJ8385556.1"/>
    </source>
</evidence>
<keyword evidence="3" id="KW-1185">Reference proteome</keyword>
<proteinExistence type="predicted"/>
<protein>
    <submittedName>
        <fullName evidence="2">Uncharacterized protein</fullName>
    </submittedName>
</protein>